<dbReference type="Proteomes" id="UP001295423">
    <property type="component" value="Unassembled WGS sequence"/>
</dbReference>
<feature type="chain" id="PRO_5042167641" description="Peptidase M6-like domain-containing protein" evidence="2">
    <location>
        <begin position="28"/>
        <end position="802"/>
    </location>
</feature>
<dbReference type="PANTHER" id="PTHR41775">
    <property type="entry name" value="SECRETED PROTEIN-RELATED"/>
    <property type="match status" value="1"/>
</dbReference>
<name>A0AAD2FGR9_9STRA</name>
<dbReference type="PANTHER" id="PTHR41775:SF1">
    <property type="entry name" value="PEPTIDASE M6-LIKE DOMAIN-CONTAINING PROTEIN"/>
    <property type="match status" value="1"/>
</dbReference>
<dbReference type="GO" id="GO:0006508">
    <property type="term" value="P:proteolysis"/>
    <property type="evidence" value="ECO:0007669"/>
    <property type="project" value="InterPro"/>
</dbReference>
<evidence type="ECO:0000259" key="3">
    <source>
        <dbReference type="Pfam" id="PF05547"/>
    </source>
</evidence>
<evidence type="ECO:0000256" key="1">
    <source>
        <dbReference type="SAM" id="MobiDB-lite"/>
    </source>
</evidence>
<feature type="region of interest" description="Disordered" evidence="1">
    <location>
        <begin position="493"/>
        <end position="515"/>
    </location>
</feature>
<dbReference type="AlphaFoldDB" id="A0AAD2FGR9"/>
<feature type="signal peptide" evidence="2">
    <location>
        <begin position="1"/>
        <end position="27"/>
    </location>
</feature>
<dbReference type="Pfam" id="PF05547">
    <property type="entry name" value="Peptidase_M6"/>
    <property type="match status" value="1"/>
</dbReference>
<evidence type="ECO:0000313" key="4">
    <source>
        <dbReference type="EMBL" id="CAJ1937109.1"/>
    </source>
</evidence>
<proteinExistence type="predicted"/>
<protein>
    <recommendedName>
        <fullName evidence="3">Peptidase M6-like domain-containing protein</fullName>
    </recommendedName>
</protein>
<sequence length="802" mass="86992">MKPSSLALRSLVGSFCFFYASSHMADSTPFDLYDENGEPLGECQLKGGDINSWIVDEAGYTVCHKNGNGRSGAHHSRHLSREHAEKMRALHQKRSREHNDVTMETVRAEEHGEVLGYGDDGEFVYFYCKKLEGGKITADLRYPVATTDPTEIDDLEPNIHKSLRVAAMEDGAYGECSLNTGGVCEPDDTRDRLLRGRELSGLKEGTVRNLVIPIKFVGHESQALPSKGDLEVLMNAMEPDATRAPTGGVKKFFHDNSGGKLTLESTVVDWVQLTGSTNGRSHTEEYCTGAFDLNTKGQGNGATYLHDCLVEALNKIDSSVDFKQFDSDNNNKIDAITFIHSSYCSTACGSARDKIWSHQWGLNDKRWTSAEGVVVNAYHINPGLIGCSGSKIGTIATIAHETGHFLGLPDLAKTHPPMLDPWSKLKLGWGTATELSSSENKVVLQPSATNHKYYKISKGFAAGEYLLIENRQKKSFDSKIPEAGLMIWHIDEDKSGDQNDDEGHPGQPDWPSNGRHYHVALMQADGEYKFEKQKSGDGDKGDMYGQCLGGGTFGPSTTPNSKGYQGGHVKDTGITITNIYQQGDDMVFDVCFGDCASGSAAPPARECCKDLKDYTMWVKKEGTTNKYYSHTCDEIMSKDMCDSTNGGEPNTGFAMTKPKDACCGCKGGRFASPGAIPAPITLPPTAAPAPGSTCKDTEGYKLWEHNSGTNYFTFTCKDVLSQGKCDSSSGGEPNTPLATKKPKEACCGCNGSCKDDTAWKDSGNDTCAGYTKQPSWCAGAEKYKNAAGASAKHACCICKLYP</sequence>
<keyword evidence="5" id="KW-1185">Reference proteome</keyword>
<reference evidence="4" key="1">
    <citation type="submission" date="2023-08" db="EMBL/GenBank/DDBJ databases">
        <authorList>
            <person name="Audoor S."/>
            <person name="Bilcke G."/>
        </authorList>
    </citation>
    <scope>NUCLEOTIDE SEQUENCE</scope>
</reference>
<organism evidence="4 5">
    <name type="scientific">Cylindrotheca closterium</name>
    <dbReference type="NCBI Taxonomy" id="2856"/>
    <lineage>
        <taxon>Eukaryota</taxon>
        <taxon>Sar</taxon>
        <taxon>Stramenopiles</taxon>
        <taxon>Ochrophyta</taxon>
        <taxon>Bacillariophyta</taxon>
        <taxon>Bacillariophyceae</taxon>
        <taxon>Bacillariophycidae</taxon>
        <taxon>Bacillariales</taxon>
        <taxon>Bacillariaceae</taxon>
        <taxon>Cylindrotheca</taxon>
    </lineage>
</organism>
<evidence type="ECO:0000256" key="2">
    <source>
        <dbReference type="SAM" id="SignalP"/>
    </source>
</evidence>
<feature type="compositionally biased region" description="Basic and acidic residues" evidence="1">
    <location>
        <begin position="493"/>
        <end position="504"/>
    </location>
</feature>
<feature type="domain" description="Peptidase M6-like" evidence="3">
    <location>
        <begin position="248"/>
        <end position="414"/>
    </location>
</feature>
<evidence type="ECO:0000313" key="5">
    <source>
        <dbReference type="Proteomes" id="UP001295423"/>
    </source>
</evidence>
<dbReference type="InterPro" id="IPR008757">
    <property type="entry name" value="Peptidase_M6-like_domain"/>
</dbReference>
<dbReference type="SUPFAM" id="SSF55486">
    <property type="entry name" value="Metalloproteases ('zincins'), catalytic domain"/>
    <property type="match status" value="1"/>
</dbReference>
<comment type="caution">
    <text evidence="4">The sequence shown here is derived from an EMBL/GenBank/DDBJ whole genome shotgun (WGS) entry which is preliminary data.</text>
</comment>
<dbReference type="GO" id="GO:0008233">
    <property type="term" value="F:peptidase activity"/>
    <property type="evidence" value="ECO:0007669"/>
    <property type="project" value="InterPro"/>
</dbReference>
<dbReference type="EMBL" id="CAKOGP040000602">
    <property type="protein sequence ID" value="CAJ1937109.1"/>
    <property type="molecule type" value="Genomic_DNA"/>
</dbReference>
<keyword evidence="2" id="KW-0732">Signal</keyword>
<accession>A0AAD2FGR9</accession>
<gene>
    <name evidence="4" type="ORF">CYCCA115_LOCUS5514</name>
</gene>